<protein>
    <submittedName>
        <fullName evidence="7">RNA polymerase sigma-70 factor</fullName>
    </submittedName>
</protein>
<dbReference type="InterPro" id="IPR007627">
    <property type="entry name" value="RNA_pol_sigma70_r2"/>
</dbReference>
<dbReference type="Gene3D" id="1.10.10.10">
    <property type="entry name" value="Winged helix-like DNA-binding domain superfamily/Winged helix DNA-binding domain"/>
    <property type="match status" value="1"/>
</dbReference>
<dbReference type="RefSeq" id="WP_379926031.1">
    <property type="nucleotide sequence ID" value="NZ_JBHTJI010000001.1"/>
</dbReference>
<organism evidence="7 8">
    <name type="scientific">Mariniflexile jejuense</name>
    <dbReference type="NCBI Taxonomy" id="1173582"/>
    <lineage>
        <taxon>Bacteria</taxon>
        <taxon>Pseudomonadati</taxon>
        <taxon>Bacteroidota</taxon>
        <taxon>Flavobacteriia</taxon>
        <taxon>Flavobacteriales</taxon>
        <taxon>Flavobacteriaceae</taxon>
        <taxon>Mariniflexile</taxon>
    </lineage>
</organism>
<dbReference type="InterPro" id="IPR036388">
    <property type="entry name" value="WH-like_DNA-bd_sf"/>
</dbReference>
<feature type="domain" description="RNA polymerase sigma-70 region 2" evidence="5">
    <location>
        <begin position="19"/>
        <end position="83"/>
    </location>
</feature>
<dbReference type="InterPro" id="IPR013324">
    <property type="entry name" value="RNA_pol_sigma_r3/r4-like"/>
</dbReference>
<name>A0ABW3JKK4_9FLAO</name>
<dbReference type="InterPro" id="IPR014327">
    <property type="entry name" value="RNA_pol_sigma70_bacteroid"/>
</dbReference>
<keyword evidence="3" id="KW-0731">Sigma factor</keyword>
<dbReference type="PANTHER" id="PTHR43133:SF46">
    <property type="entry name" value="RNA POLYMERASE SIGMA-70 FACTOR ECF SUBFAMILY"/>
    <property type="match status" value="1"/>
</dbReference>
<evidence type="ECO:0000256" key="2">
    <source>
        <dbReference type="ARBA" id="ARBA00023015"/>
    </source>
</evidence>
<proteinExistence type="inferred from homology"/>
<dbReference type="InterPro" id="IPR014284">
    <property type="entry name" value="RNA_pol_sigma-70_dom"/>
</dbReference>
<evidence type="ECO:0000313" key="8">
    <source>
        <dbReference type="Proteomes" id="UP001597061"/>
    </source>
</evidence>
<dbReference type="InterPro" id="IPR013249">
    <property type="entry name" value="RNA_pol_sigma70_r4_t2"/>
</dbReference>
<feature type="domain" description="RNA polymerase sigma factor 70 region 4 type 2" evidence="6">
    <location>
        <begin position="116"/>
        <end position="167"/>
    </location>
</feature>
<comment type="caution">
    <text evidence="7">The sequence shown here is derived from an EMBL/GenBank/DDBJ whole genome shotgun (WGS) entry which is preliminary data.</text>
</comment>
<keyword evidence="8" id="KW-1185">Reference proteome</keyword>
<dbReference type="SUPFAM" id="SSF88659">
    <property type="entry name" value="Sigma3 and sigma4 domains of RNA polymerase sigma factors"/>
    <property type="match status" value="1"/>
</dbReference>
<evidence type="ECO:0000256" key="4">
    <source>
        <dbReference type="ARBA" id="ARBA00023163"/>
    </source>
</evidence>
<keyword evidence="2" id="KW-0805">Transcription regulation</keyword>
<dbReference type="Pfam" id="PF04542">
    <property type="entry name" value="Sigma70_r2"/>
    <property type="match status" value="1"/>
</dbReference>
<dbReference type="InterPro" id="IPR013325">
    <property type="entry name" value="RNA_pol_sigma_r2"/>
</dbReference>
<dbReference type="Proteomes" id="UP001597061">
    <property type="component" value="Unassembled WGS sequence"/>
</dbReference>
<dbReference type="SUPFAM" id="SSF88946">
    <property type="entry name" value="Sigma2 domain of RNA polymerase sigma factors"/>
    <property type="match status" value="1"/>
</dbReference>
<evidence type="ECO:0000313" key="7">
    <source>
        <dbReference type="EMBL" id="MFD0990434.1"/>
    </source>
</evidence>
<dbReference type="Gene3D" id="1.10.1740.10">
    <property type="match status" value="1"/>
</dbReference>
<dbReference type="NCBIfam" id="TIGR02937">
    <property type="entry name" value="sigma70-ECF"/>
    <property type="match status" value="1"/>
</dbReference>
<dbReference type="Pfam" id="PF08281">
    <property type="entry name" value="Sigma70_r4_2"/>
    <property type="match status" value="1"/>
</dbReference>
<evidence type="ECO:0000259" key="5">
    <source>
        <dbReference type="Pfam" id="PF04542"/>
    </source>
</evidence>
<evidence type="ECO:0000259" key="6">
    <source>
        <dbReference type="Pfam" id="PF08281"/>
    </source>
</evidence>
<reference evidence="8" key="1">
    <citation type="journal article" date="2019" name="Int. J. Syst. Evol. Microbiol.">
        <title>The Global Catalogue of Microorganisms (GCM) 10K type strain sequencing project: providing services to taxonomists for standard genome sequencing and annotation.</title>
        <authorList>
            <consortium name="The Broad Institute Genomics Platform"/>
            <consortium name="The Broad Institute Genome Sequencing Center for Infectious Disease"/>
            <person name="Wu L."/>
            <person name="Ma J."/>
        </authorList>
    </citation>
    <scope>NUCLEOTIDE SEQUENCE [LARGE SCALE GENOMIC DNA]</scope>
    <source>
        <strain evidence="8">CCUG 62414</strain>
    </source>
</reference>
<accession>A0ABW3JKK4</accession>
<sequence length="185" mass="21656">MITNSEKYQLTLKEYKNLFDSSYTMLCVFANKYLNDMEVSKDIVQMVFIKIWEDKIEFQNESFIKSYLYSSVKNKSLDYIKSKHYKTTDHMSAIKIAKLETEPFYLREVVVVETHNIIENAINTLPKKCAQILRLSIGELTNPEIAEKLGISINTVKAQKKIAYKKLKPLLKDYFILIAFVFELD</sequence>
<evidence type="ECO:0000256" key="3">
    <source>
        <dbReference type="ARBA" id="ARBA00023082"/>
    </source>
</evidence>
<dbReference type="NCBIfam" id="TIGR02985">
    <property type="entry name" value="Sig70_bacteroi1"/>
    <property type="match status" value="1"/>
</dbReference>
<dbReference type="PANTHER" id="PTHR43133">
    <property type="entry name" value="RNA POLYMERASE ECF-TYPE SIGMA FACTO"/>
    <property type="match status" value="1"/>
</dbReference>
<dbReference type="EMBL" id="JBHTJI010000001">
    <property type="protein sequence ID" value="MFD0990434.1"/>
    <property type="molecule type" value="Genomic_DNA"/>
</dbReference>
<gene>
    <name evidence="7" type="ORF">ACFQ1R_10025</name>
</gene>
<evidence type="ECO:0000256" key="1">
    <source>
        <dbReference type="ARBA" id="ARBA00010641"/>
    </source>
</evidence>
<dbReference type="InterPro" id="IPR039425">
    <property type="entry name" value="RNA_pol_sigma-70-like"/>
</dbReference>
<comment type="similarity">
    <text evidence="1">Belongs to the sigma-70 factor family. ECF subfamily.</text>
</comment>
<keyword evidence="4" id="KW-0804">Transcription</keyword>